<organism evidence="2 3">
    <name type="scientific">Apatococcus lobatus</name>
    <dbReference type="NCBI Taxonomy" id="904363"/>
    <lineage>
        <taxon>Eukaryota</taxon>
        <taxon>Viridiplantae</taxon>
        <taxon>Chlorophyta</taxon>
        <taxon>core chlorophytes</taxon>
        <taxon>Trebouxiophyceae</taxon>
        <taxon>Chlorellales</taxon>
        <taxon>Chlorellaceae</taxon>
        <taxon>Apatococcus</taxon>
    </lineage>
</organism>
<dbReference type="AlphaFoldDB" id="A0AAW1Q4X3"/>
<dbReference type="Proteomes" id="UP001438707">
    <property type="component" value="Unassembled WGS sequence"/>
</dbReference>
<proteinExistence type="predicted"/>
<protein>
    <submittedName>
        <fullName evidence="2">Uncharacterized protein</fullName>
    </submittedName>
</protein>
<evidence type="ECO:0000256" key="1">
    <source>
        <dbReference type="SAM" id="MobiDB-lite"/>
    </source>
</evidence>
<evidence type="ECO:0000313" key="3">
    <source>
        <dbReference type="Proteomes" id="UP001438707"/>
    </source>
</evidence>
<dbReference type="EMBL" id="JALJOS010000075">
    <property type="protein sequence ID" value="KAK9817320.1"/>
    <property type="molecule type" value="Genomic_DNA"/>
</dbReference>
<name>A0AAW1Q4X3_9CHLO</name>
<comment type="caution">
    <text evidence="2">The sequence shown here is derived from an EMBL/GenBank/DDBJ whole genome shotgun (WGS) entry which is preliminary data.</text>
</comment>
<evidence type="ECO:0000313" key="2">
    <source>
        <dbReference type="EMBL" id="KAK9817320.1"/>
    </source>
</evidence>
<gene>
    <name evidence="2" type="ORF">WJX74_002530</name>
</gene>
<feature type="region of interest" description="Disordered" evidence="1">
    <location>
        <begin position="157"/>
        <end position="177"/>
    </location>
</feature>
<sequence>MGDLAARIKDVEAAVKIADFKVEAATKVGNWEMASKWMAKVCQLRDKEHQLLEKKLVTLRASVNALEEDGAQRLPAGARNQDIRKGMLVHEALEAVGAIGANLELVLDALKTCDFAPTMPADASFTHFDASQHLEHLSPHLQGYILAAQREAARQVNMREEEGAQSTPCKRKRSDASAREEAAEEALLCKERDELFTQLQAVLTADPSSAGLAAIFPGALPLCMSHDQLQQALEMYVDPALLPSDISAFAALVRRRLLAAASLSRDPLRPQHNFSSIPTHLPMVERSEQTVATLKNILTWEEKQTADVPERCTNLHTSAHLRGQGKSCWAQSLACANLEDLRKLAKSVKGSARLPHFPKVLACVSIWVHVNKLDTRRHSSYIYPVQEALATWLWGGFCRFCECHRIPVNRARMFPDTLAVIRAVRETMGDPNANGGIQLHLDRAEAIICKGEWFKHKLKPSPEPTNATERQIEMRKSNSEVLNSLYCLWQEMQPSVSLPGSTHLSHLLSKQYLSAELKQHHSPSAGGAFVIGLNALTLAGIAEVLMETVCLNANGSAPQDAKCLGKALGFKEGDMQLKADWHCEGAEKCGSAIQAGCDACTPSTDSSSTGSFQAGIESSSDLASVPWSGLPAGRAQWQQLLSLISWLTRGIPLLLRHTLVTLMRLAEEEGPHFWPSICSDRMRRLFVGSNSLLQCALRSKDYNTGTSAWETKYMDPTEARHLFIHAVLGIPLDDSWFNDLGKTWAHAEIPTNVWPDSSMQNVKSPKAHHDGSASWQLVPMLPPHVLSTLDPQCGRPGQYLRSALQHAPELASPGQAAEVCVRASVLDGLILGLKDQTQLSAALPFLSGHDLGDLPVSNCNFKDIPGDIFVPILRNELWLDVSGLRSNPKRAFSNPPTAEEAWQIEKEPWGTLLAPCEVDLQIQCLGDADVGVPHPQSWGAELFVQAGHLHHRTLLPIHVKFRGLESSISLEDIQREINRTSKQAETWLKVGSAVTDYAGSLLWVVFFAVAHINMPSLPELALNHVL</sequence>
<keyword evidence="3" id="KW-1185">Reference proteome</keyword>
<accession>A0AAW1Q4X3</accession>
<reference evidence="2 3" key="1">
    <citation type="journal article" date="2024" name="Nat. Commun.">
        <title>Phylogenomics reveals the evolutionary origins of lichenization in chlorophyte algae.</title>
        <authorList>
            <person name="Puginier C."/>
            <person name="Libourel C."/>
            <person name="Otte J."/>
            <person name="Skaloud P."/>
            <person name="Haon M."/>
            <person name="Grisel S."/>
            <person name="Petersen M."/>
            <person name="Berrin J.G."/>
            <person name="Delaux P.M."/>
            <person name="Dal Grande F."/>
            <person name="Keller J."/>
        </authorList>
    </citation>
    <scope>NUCLEOTIDE SEQUENCE [LARGE SCALE GENOMIC DNA]</scope>
    <source>
        <strain evidence="2 3">SAG 2145</strain>
    </source>
</reference>